<dbReference type="AlphaFoldDB" id="B4W2I4"/>
<sequence length="170" mass="19567">MKGNLASKPIQYPISYPQGNDDWDLSVYNRNGQRILDIEVKPKLNTSPDWAAQFRRNILAHGTFYKAPYFLMVFLDRFYLWTGADAQSDQSQPTYSIDARPIIQSYYEKAGITAKQISRQSLELIIESWLLPVMHSDKFPVEIDESQQWLVDSGLYEAIAGGKFDYEVMA</sequence>
<dbReference type="eggNOG" id="ENOG5031IE8">
    <property type="taxonomic scope" value="Bacteria"/>
</dbReference>
<evidence type="ECO:0000313" key="1">
    <source>
        <dbReference type="EMBL" id="EDX71576.1"/>
    </source>
</evidence>
<reference evidence="1 2" key="1">
    <citation type="submission" date="2008-07" db="EMBL/GenBank/DDBJ databases">
        <authorList>
            <person name="Tandeau de Marsac N."/>
            <person name="Ferriera S."/>
            <person name="Johnson J."/>
            <person name="Kravitz S."/>
            <person name="Beeson K."/>
            <person name="Sutton G."/>
            <person name="Rogers Y.-H."/>
            <person name="Friedman R."/>
            <person name="Frazier M."/>
            <person name="Venter J.C."/>
        </authorList>
    </citation>
    <scope>NUCLEOTIDE SEQUENCE [LARGE SCALE GENOMIC DNA]</scope>
    <source>
        <strain evidence="1 2">PCC 7420</strain>
    </source>
</reference>
<gene>
    <name evidence="1" type="ORF">MC7420_5201</name>
</gene>
<proteinExistence type="predicted"/>
<accession>B4W2I4</accession>
<dbReference type="Proteomes" id="UP000003835">
    <property type="component" value="Unassembled WGS sequence"/>
</dbReference>
<evidence type="ECO:0000313" key="2">
    <source>
        <dbReference type="Proteomes" id="UP000003835"/>
    </source>
</evidence>
<dbReference type="HOGENOM" id="CLU_109299_0_0_3"/>
<protein>
    <submittedName>
        <fullName evidence="1">Uncharacterized protein</fullName>
    </submittedName>
</protein>
<organism evidence="1 2">
    <name type="scientific">Coleofasciculus chthonoplastes PCC 7420</name>
    <dbReference type="NCBI Taxonomy" id="118168"/>
    <lineage>
        <taxon>Bacteria</taxon>
        <taxon>Bacillati</taxon>
        <taxon>Cyanobacteriota</taxon>
        <taxon>Cyanophyceae</taxon>
        <taxon>Coleofasciculales</taxon>
        <taxon>Coleofasciculaceae</taxon>
        <taxon>Coleofasciculus</taxon>
    </lineage>
</organism>
<dbReference type="STRING" id="118168.MC7420_5201"/>
<dbReference type="EMBL" id="DS989871">
    <property type="protein sequence ID" value="EDX71576.1"/>
    <property type="molecule type" value="Genomic_DNA"/>
</dbReference>
<dbReference type="RefSeq" id="WP_006105520.1">
    <property type="nucleotide sequence ID" value="NZ_DS989871.1"/>
</dbReference>
<name>B4W2I4_9CYAN</name>
<keyword evidence="2" id="KW-1185">Reference proteome</keyword>